<dbReference type="Gene3D" id="3.40.50.880">
    <property type="match status" value="1"/>
</dbReference>
<proteinExistence type="predicted"/>
<evidence type="ECO:0000313" key="3">
    <source>
        <dbReference type="EMBL" id="PSB54204.1"/>
    </source>
</evidence>
<comment type="caution">
    <text evidence="3">The sequence shown here is derived from an EMBL/GenBank/DDBJ whole genome shotgun (WGS) entry which is preliminary data.</text>
</comment>
<accession>A0A2T1GAE9</accession>
<dbReference type="InterPro" id="IPR011330">
    <property type="entry name" value="Glyco_hydro/deAcase_b/a-brl"/>
</dbReference>
<dbReference type="SUPFAM" id="SSF88713">
    <property type="entry name" value="Glycoside hydrolase/deacetylase"/>
    <property type="match status" value="1"/>
</dbReference>
<feature type="domain" description="NodB homology" evidence="2">
    <location>
        <begin position="460"/>
        <end position="545"/>
    </location>
</feature>
<reference evidence="3 4" key="1">
    <citation type="submission" date="2018-03" db="EMBL/GenBank/DDBJ databases">
        <title>The ancient ancestry and fast evolution of plastids.</title>
        <authorList>
            <person name="Moore K.R."/>
            <person name="Magnabosco C."/>
            <person name="Momper L."/>
            <person name="Gold D.A."/>
            <person name="Bosak T."/>
            <person name="Fournier G.P."/>
        </authorList>
    </citation>
    <scope>NUCLEOTIDE SEQUENCE [LARGE SCALE GENOMIC DNA]</scope>
    <source>
        <strain evidence="3 4">CCALA 037</strain>
    </source>
</reference>
<gene>
    <name evidence="3" type="ORF">C7B77_18890</name>
</gene>
<dbReference type="EMBL" id="PVWO01000279">
    <property type="protein sequence ID" value="PSB54204.1"/>
    <property type="molecule type" value="Genomic_DNA"/>
</dbReference>
<dbReference type="GO" id="GO:0005975">
    <property type="term" value="P:carbohydrate metabolic process"/>
    <property type="evidence" value="ECO:0007669"/>
    <property type="project" value="InterPro"/>
</dbReference>
<feature type="compositionally biased region" description="Polar residues" evidence="1">
    <location>
        <begin position="824"/>
        <end position="844"/>
    </location>
</feature>
<dbReference type="AlphaFoldDB" id="A0A2T1GAE9"/>
<keyword evidence="4" id="KW-1185">Reference proteome</keyword>
<dbReference type="Proteomes" id="UP000238937">
    <property type="component" value="Unassembled WGS sequence"/>
</dbReference>
<dbReference type="SUPFAM" id="SSF51120">
    <property type="entry name" value="beta-Roll"/>
    <property type="match status" value="1"/>
</dbReference>
<name>A0A2T1GAE9_9CYAN</name>
<dbReference type="Pfam" id="PF01522">
    <property type="entry name" value="Polysacc_deac_1"/>
    <property type="match status" value="1"/>
</dbReference>
<dbReference type="Gene3D" id="3.20.20.370">
    <property type="entry name" value="Glycoside hydrolase/deacetylase"/>
    <property type="match status" value="1"/>
</dbReference>
<evidence type="ECO:0000256" key="1">
    <source>
        <dbReference type="SAM" id="MobiDB-lite"/>
    </source>
</evidence>
<dbReference type="InterPro" id="IPR011049">
    <property type="entry name" value="Serralysin-like_metalloprot_C"/>
</dbReference>
<organism evidence="3 4">
    <name type="scientific">Chamaesiphon polymorphus CCALA 037</name>
    <dbReference type="NCBI Taxonomy" id="2107692"/>
    <lineage>
        <taxon>Bacteria</taxon>
        <taxon>Bacillati</taxon>
        <taxon>Cyanobacteriota</taxon>
        <taxon>Cyanophyceae</taxon>
        <taxon>Gomontiellales</taxon>
        <taxon>Chamaesiphonaceae</taxon>
        <taxon>Chamaesiphon</taxon>
    </lineage>
</organism>
<evidence type="ECO:0000313" key="4">
    <source>
        <dbReference type="Proteomes" id="UP000238937"/>
    </source>
</evidence>
<evidence type="ECO:0000259" key="2">
    <source>
        <dbReference type="Pfam" id="PF01522"/>
    </source>
</evidence>
<feature type="region of interest" description="Disordered" evidence="1">
    <location>
        <begin position="823"/>
        <end position="845"/>
    </location>
</feature>
<sequence length="958" mass="103469">MFQLATMSQSIDPSPNFVAKNTAGKIALNGSLTDWKPIDRLDALPIQQVAGYRVYGKNTADGYVLAIDSTSEQIGANTTIWLNTDRNKATGYQVFGSTVGAEYNINLDADGTPYLYNGAAGQNPIARLEFARSQDGKTIEIAIPKSLIMADNTSIDANIDINDRVFLTSDYANNSLRIDNTDLPVRTNLNRRIAIVYSETSANNFFDKKAYSQLFASAQSQAMASGVPFDLLTESDLQDLSKLVNYDALVFPSFPNVNAADLNAIESSLTQAVAKYGVGIIAAGEFMTNDETGAALAGDPYSRMKNLLGVQRTAGGGIVNAVITAKDVDNNILAPGYTAGEQLLNYDKGIAFAAYSLFGTPGTILAEQTVNGANYNAIVATKTGGQNVHFADASIFADTNIVAQAIGSIVDLDSPRVSLDLTRNNSLFLSRDDVDLSRFSEIAPIVEAKLADVLTDWKTKYGFVGTHFINIGNDPVNGESTDWNVMKPIYQRWLALGNEIGTHSYTHPNDPSNLTPTQVEFEFNQSKNIIAQELGIPVTGAATPGNPDSLALDKQLDNYFQYYTGVGTAYNNAFGFLDPTSQAVYFAPNISFDYNAIGYQNLTNTQTTALWNREYDWLKSQARKPIVEFAWHDYGATGTDSAYNPAIYDDFIAKAAADGTEFVTFDDAQNRLRTFQKSAVKIDWIGDTITAKVTPDISTAGVGKFSLDVRSSDRIKNVGSYYAFDKDSVFLTKNGGNYTINLGKTADNVTHIVALPQRAELISVAGDGQNLDYTFNGEGKISIDLNLPTNTTLSATGADSYNLIGNRLEMTFDRDRTHSATVKVGSTQGTNGNDLLTGGDSNNPLVGVDPRSATAGKGEIDTLVHSASSNRFILGDRQQVYYNDGNSNNEGLTDYAKIVGFDANSDVIQLKGKATDYALSTTPTGTAISNNLFGRSELIGIVENVSELSLTGDYFTYV</sequence>
<dbReference type="InterPro" id="IPR002509">
    <property type="entry name" value="NODB_dom"/>
</dbReference>
<protein>
    <submittedName>
        <fullName evidence="3">Cadherin</fullName>
    </submittedName>
</protein>
<dbReference type="InterPro" id="IPR029062">
    <property type="entry name" value="Class_I_gatase-like"/>
</dbReference>
<dbReference type="GO" id="GO:0016810">
    <property type="term" value="F:hydrolase activity, acting on carbon-nitrogen (but not peptide) bonds"/>
    <property type="evidence" value="ECO:0007669"/>
    <property type="project" value="InterPro"/>
</dbReference>